<sequence length="195" mass="21205">MSKTIEFYFDVGSPASYLAWTQLTGLAKRTGASIELKPMLLGGVFMATGNSSPATVPAKGNYSRIDMQRYAKRYGVTLNQNPFFPINTLQLMRGAVAYQGTADFERYLTTVFNAMWVDELDMGQPDVVGKVLAKGGFDPAAVMAKVSDPAVKEQLKAATEEAIGRGVFGAPTFFVGDEMFFGQDRIDWVEAAAKS</sequence>
<dbReference type="PANTHER" id="PTHR42943:SF2">
    <property type="entry name" value="GLUTATHIONE S-TRANSFERASE KAPPA 1"/>
    <property type="match status" value="1"/>
</dbReference>
<dbReference type="InterPro" id="IPR044087">
    <property type="entry name" value="NahD-like"/>
</dbReference>
<dbReference type="GO" id="GO:1901170">
    <property type="term" value="P:naphthalene catabolic process"/>
    <property type="evidence" value="ECO:0007669"/>
    <property type="project" value="InterPro"/>
</dbReference>
<reference evidence="2" key="1">
    <citation type="journal article" date="2015" name="Nature">
        <title>Complex archaea that bridge the gap between prokaryotes and eukaryotes.</title>
        <authorList>
            <person name="Spang A."/>
            <person name="Saw J.H."/>
            <person name="Jorgensen S.L."/>
            <person name="Zaremba-Niedzwiedzka K."/>
            <person name="Martijn J."/>
            <person name="Lind A.E."/>
            <person name="van Eijk R."/>
            <person name="Schleper C."/>
            <person name="Guy L."/>
            <person name="Ettema T.J."/>
        </authorList>
    </citation>
    <scope>NUCLEOTIDE SEQUENCE</scope>
</reference>
<dbReference type="PANTHER" id="PTHR42943">
    <property type="entry name" value="GLUTATHIONE S-TRANSFERASE KAPPA"/>
    <property type="match status" value="1"/>
</dbReference>
<comment type="caution">
    <text evidence="2">The sequence shown here is derived from an EMBL/GenBank/DDBJ whole genome shotgun (WGS) entry which is preliminary data.</text>
</comment>
<dbReference type="InterPro" id="IPR051924">
    <property type="entry name" value="GST_Kappa/NadH"/>
</dbReference>
<dbReference type="CDD" id="cd03022">
    <property type="entry name" value="DsbA_HCCA_Iso"/>
    <property type="match status" value="1"/>
</dbReference>
<dbReference type="PIRSF" id="PIRSF006386">
    <property type="entry name" value="HCCAis_GSTk"/>
    <property type="match status" value="1"/>
</dbReference>
<feature type="domain" description="DSBA-like thioredoxin" evidence="1">
    <location>
        <begin position="4"/>
        <end position="191"/>
    </location>
</feature>
<dbReference type="GO" id="GO:0018845">
    <property type="term" value="F:2-hydroxychromene-2-carboxylate isomerase activity"/>
    <property type="evidence" value="ECO:0007669"/>
    <property type="project" value="InterPro"/>
</dbReference>
<dbReference type="SUPFAM" id="SSF52833">
    <property type="entry name" value="Thioredoxin-like"/>
    <property type="match status" value="1"/>
</dbReference>
<dbReference type="GO" id="GO:0004364">
    <property type="term" value="F:glutathione transferase activity"/>
    <property type="evidence" value="ECO:0007669"/>
    <property type="project" value="TreeGrafter"/>
</dbReference>
<dbReference type="InterPro" id="IPR036249">
    <property type="entry name" value="Thioredoxin-like_sf"/>
</dbReference>
<dbReference type="InterPro" id="IPR014440">
    <property type="entry name" value="HCCAis_GSTk"/>
</dbReference>
<protein>
    <recommendedName>
        <fullName evidence="1">DSBA-like thioredoxin domain-containing protein</fullName>
    </recommendedName>
</protein>
<accession>A0A0F9X332</accession>
<dbReference type="Pfam" id="PF01323">
    <property type="entry name" value="DSBA"/>
    <property type="match status" value="1"/>
</dbReference>
<dbReference type="GO" id="GO:0006749">
    <property type="term" value="P:glutathione metabolic process"/>
    <property type="evidence" value="ECO:0007669"/>
    <property type="project" value="TreeGrafter"/>
</dbReference>
<dbReference type="AlphaFoldDB" id="A0A0F9X332"/>
<proteinExistence type="predicted"/>
<dbReference type="GO" id="GO:0004602">
    <property type="term" value="F:glutathione peroxidase activity"/>
    <property type="evidence" value="ECO:0007669"/>
    <property type="project" value="TreeGrafter"/>
</dbReference>
<dbReference type="InterPro" id="IPR001853">
    <property type="entry name" value="DSBA-like_thioredoxin_dom"/>
</dbReference>
<dbReference type="EMBL" id="LAZR01000088">
    <property type="protein sequence ID" value="KKN93236.1"/>
    <property type="molecule type" value="Genomic_DNA"/>
</dbReference>
<organism evidence="2">
    <name type="scientific">marine sediment metagenome</name>
    <dbReference type="NCBI Taxonomy" id="412755"/>
    <lineage>
        <taxon>unclassified sequences</taxon>
        <taxon>metagenomes</taxon>
        <taxon>ecological metagenomes</taxon>
    </lineage>
</organism>
<evidence type="ECO:0000313" key="2">
    <source>
        <dbReference type="EMBL" id="KKN93236.1"/>
    </source>
</evidence>
<gene>
    <name evidence="2" type="ORF">LCGC14_0201010</name>
</gene>
<evidence type="ECO:0000259" key="1">
    <source>
        <dbReference type="Pfam" id="PF01323"/>
    </source>
</evidence>
<dbReference type="Gene3D" id="3.40.30.10">
    <property type="entry name" value="Glutaredoxin"/>
    <property type="match status" value="1"/>
</dbReference>
<name>A0A0F9X332_9ZZZZ</name>